<feature type="domain" description="O-GlcNAc transferase C-terminal" evidence="9">
    <location>
        <begin position="229"/>
        <end position="345"/>
    </location>
</feature>
<dbReference type="Pfam" id="PF13432">
    <property type="entry name" value="TPR_16"/>
    <property type="match status" value="2"/>
</dbReference>
<comment type="similarity">
    <text evidence="2">Belongs to the glycosyltransferase 41 family. O-GlcNAc transferase subfamily.</text>
</comment>
<dbReference type="SMART" id="SM00028">
    <property type="entry name" value="TPR"/>
    <property type="match status" value="4"/>
</dbReference>
<dbReference type="PROSITE" id="PS50005">
    <property type="entry name" value="TPR"/>
    <property type="match status" value="4"/>
</dbReference>
<evidence type="ECO:0000256" key="7">
    <source>
        <dbReference type="ARBA" id="ARBA00022803"/>
    </source>
</evidence>
<feature type="repeat" description="TPR" evidence="8">
    <location>
        <begin position="45"/>
        <end position="78"/>
    </location>
</feature>
<keyword evidence="7 8" id="KW-0802">TPR repeat</keyword>
<evidence type="ECO:0000256" key="3">
    <source>
        <dbReference type="ARBA" id="ARBA00011970"/>
    </source>
</evidence>
<dbReference type="EMBL" id="FWZX01000002">
    <property type="protein sequence ID" value="SME99280.1"/>
    <property type="molecule type" value="Genomic_DNA"/>
</dbReference>
<dbReference type="Gene3D" id="3.40.50.11380">
    <property type="match status" value="1"/>
</dbReference>
<dbReference type="Proteomes" id="UP000192917">
    <property type="component" value="Unassembled WGS sequence"/>
</dbReference>
<keyword evidence="5 10" id="KW-0808">Transferase</keyword>
<dbReference type="InterPro" id="IPR029489">
    <property type="entry name" value="OGT/SEC/SPY_C"/>
</dbReference>
<dbReference type="GO" id="GO:0097363">
    <property type="term" value="F:protein O-acetylglucosaminyltransferase activity"/>
    <property type="evidence" value="ECO:0007669"/>
    <property type="project" value="UniProtKB-EC"/>
</dbReference>
<dbReference type="PROSITE" id="PS50293">
    <property type="entry name" value="TPR_REGION"/>
    <property type="match status" value="2"/>
</dbReference>
<feature type="domain" description="O-GlcNAc transferase C-terminal" evidence="9">
    <location>
        <begin position="404"/>
        <end position="573"/>
    </location>
</feature>
<dbReference type="PANTHER" id="PTHR44835:SF1">
    <property type="entry name" value="PROTEIN O-GLCNAC TRANSFERASE"/>
    <property type="match status" value="1"/>
</dbReference>
<dbReference type="AlphaFoldDB" id="A0A1Y6B936"/>
<keyword evidence="6" id="KW-0677">Repeat</keyword>
<name>A0A1Y6B936_9PROT</name>
<accession>A0A1Y6B936</accession>
<feature type="repeat" description="TPR" evidence="8">
    <location>
        <begin position="147"/>
        <end position="180"/>
    </location>
</feature>
<dbReference type="Pfam" id="PF13844">
    <property type="entry name" value="Glyco_transf_41"/>
    <property type="match status" value="2"/>
</dbReference>
<evidence type="ECO:0000256" key="1">
    <source>
        <dbReference type="ARBA" id="ARBA00004922"/>
    </source>
</evidence>
<evidence type="ECO:0000313" key="11">
    <source>
        <dbReference type="Proteomes" id="UP000192917"/>
    </source>
</evidence>
<proteinExistence type="inferred from homology"/>
<sequence>MPTSQPLATAAPDDLARVEALMAAGRLGEAEAACRALLAEDPTRARALMRLGEIGARKGAWEPAIALFVRALGRDPGLLEAYRHLGHALAQRRRFAEARRVYAALIERAPEDGEAHSNLGAMYGSLGDYEAACRALRRAVELRPGFAPAHNNLGVALARVGRHGEAIEAYRRAIVLAPDYRDARCNLVFAMDLDPDTTAEAQRAARLDWGERLIERHVALRRPHANPPDPERRLRVGYLSPDFRRHAAGTVALPLFLRHDRDAVEVHGYFNDPRADEVTERFAVAAEGFRAVAGWSDERLAQQIRADGIDILVDLAGHSLGGRLELLAIKPAPLQFSGFGYGAGSTGLRTVDGFFAGPVQAEGLRLDGAVEEVIELPAPFAIEPPEGAPPVTPLPLLARGQPTFGSFNRLSKVCGRTLDLWAAALAAVPAARFLVKAGELDSPGERERLTAALAGRGVAPGRLELRGASGRAEHLAAIAEADLLLDTTPQSGSATTAEALWMGVPTLTPLGARPGGRASASLLHCVGLEEFVVADPDGFGTRAAALLAGPGRLARLREGLRDRLRRSPIVEARPLVAALEAAYRERWRRWCAGAAA</sequence>
<evidence type="ECO:0000256" key="4">
    <source>
        <dbReference type="ARBA" id="ARBA00022676"/>
    </source>
</evidence>
<dbReference type="Gene3D" id="1.25.40.10">
    <property type="entry name" value="Tetratricopeptide repeat domain"/>
    <property type="match status" value="2"/>
</dbReference>
<dbReference type="STRING" id="560819.SAMN05428998_102260"/>
<dbReference type="SUPFAM" id="SSF48452">
    <property type="entry name" value="TPR-like"/>
    <property type="match status" value="1"/>
</dbReference>
<dbReference type="EC" id="2.4.1.255" evidence="3"/>
<evidence type="ECO:0000259" key="9">
    <source>
        <dbReference type="Pfam" id="PF13844"/>
    </source>
</evidence>
<feature type="repeat" description="TPR" evidence="8">
    <location>
        <begin position="113"/>
        <end position="146"/>
    </location>
</feature>
<dbReference type="InterPro" id="IPR051939">
    <property type="entry name" value="Glycosyltr_41/O-GlcNAc_trsf"/>
</dbReference>
<evidence type="ECO:0000256" key="6">
    <source>
        <dbReference type="ARBA" id="ARBA00022737"/>
    </source>
</evidence>
<reference evidence="10 11" key="1">
    <citation type="submission" date="2017-04" db="EMBL/GenBank/DDBJ databases">
        <authorList>
            <person name="Afonso C.L."/>
            <person name="Miller P.J."/>
            <person name="Scott M.A."/>
            <person name="Spackman E."/>
            <person name="Goraichik I."/>
            <person name="Dimitrov K.M."/>
            <person name="Suarez D.L."/>
            <person name="Swayne D.E."/>
        </authorList>
    </citation>
    <scope>NUCLEOTIDE SEQUENCE [LARGE SCALE GENOMIC DNA]</scope>
    <source>
        <strain evidence="10 11">USBA 355</strain>
    </source>
</reference>
<dbReference type="PANTHER" id="PTHR44835">
    <property type="entry name" value="UDP-N-ACETYLGLUCOSAMINE--PEPTIDE N-ACETYLGLUCOSAMINYLTRANSFERASE SPINDLY-RELATED"/>
    <property type="match status" value="1"/>
</dbReference>
<dbReference type="RefSeq" id="WP_085121329.1">
    <property type="nucleotide sequence ID" value="NZ_FWZX01000002.1"/>
</dbReference>
<keyword evidence="11" id="KW-1185">Reference proteome</keyword>
<evidence type="ECO:0000313" key="10">
    <source>
        <dbReference type="EMBL" id="SME99280.1"/>
    </source>
</evidence>
<dbReference type="InterPro" id="IPR019734">
    <property type="entry name" value="TPR_rpt"/>
</dbReference>
<dbReference type="Gene3D" id="3.40.50.2000">
    <property type="entry name" value="Glycogen Phosphorylase B"/>
    <property type="match status" value="1"/>
</dbReference>
<evidence type="ECO:0000256" key="5">
    <source>
        <dbReference type="ARBA" id="ARBA00022679"/>
    </source>
</evidence>
<gene>
    <name evidence="10" type="ORF">SAMN05428998_102260</name>
</gene>
<evidence type="ECO:0000256" key="2">
    <source>
        <dbReference type="ARBA" id="ARBA00005386"/>
    </source>
</evidence>
<protein>
    <recommendedName>
        <fullName evidence="3">protein O-GlcNAc transferase</fullName>
        <ecNumber evidence="3">2.4.1.255</ecNumber>
    </recommendedName>
</protein>
<evidence type="ECO:0000256" key="8">
    <source>
        <dbReference type="PROSITE-ProRule" id="PRU00339"/>
    </source>
</evidence>
<keyword evidence="4" id="KW-0328">Glycosyltransferase</keyword>
<organism evidence="10 11">
    <name type="scientific">Tistlia consotensis USBA 355</name>
    <dbReference type="NCBI Taxonomy" id="560819"/>
    <lineage>
        <taxon>Bacteria</taxon>
        <taxon>Pseudomonadati</taxon>
        <taxon>Pseudomonadota</taxon>
        <taxon>Alphaproteobacteria</taxon>
        <taxon>Rhodospirillales</taxon>
        <taxon>Rhodovibrionaceae</taxon>
        <taxon>Tistlia</taxon>
    </lineage>
</organism>
<comment type="pathway">
    <text evidence="1">Protein modification; protein glycosylation.</text>
</comment>
<dbReference type="InterPro" id="IPR011990">
    <property type="entry name" value="TPR-like_helical_dom_sf"/>
</dbReference>
<feature type="repeat" description="TPR" evidence="8">
    <location>
        <begin position="79"/>
        <end position="112"/>
    </location>
</feature>